<sequence>MARHADALADWDDALQGRHSLSDALAHLLRSLGAECGLIARTTPDMARPQRIALHDDRRGEPVRPLVSCFAAGQFGPALAGAAPGSLWLGHAAASPQPALAEWQAARKMRGFATLVLVSDALSRDHIEMHFRTEVTAETQAALSSLLPALTRGWTQRLPGLISRAIALQRHRIEAAGQRPILCPTNPAQLSRAEFRVCLLLSRGLALDRVAAELRLTRSTIRAHLRSIHAKTGTGSLDALLSLLLAPDQSGERQSAARQSGDGRPPV</sequence>
<evidence type="ECO:0000259" key="1">
    <source>
        <dbReference type="SMART" id="SM00421"/>
    </source>
</evidence>
<dbReference type="RefSeq" id="WP_097030243.1">
    <property type="nucleotide sequence ID" value="NZ_OAOQ01000005.1"/>
</dbReference>
<keyword evidence="2" id="KW-0238">DNA-binding</keyword>
<evidence type="ECO:0000313" key="2">
    <source>
        <dbReference type="EMBL" id="SNX70251.1"/>
    </source>
</evidence>
<protein>
    <submittedName>
        <fullName evidence="2">DNA-binding CsgD family transcriptional regulator</fullName>
    </submittedName>
</protein>
<gene>
    <name evidence="2" type="ORF">SAMN05878503_105160</name>
</gene>
<dbReference type="Gene3D" id="1.10.10.10">
    <property type="entry name" value="Winged helix-like DNA-binding domain superfamily/Winged helix DNA-binding domain"/>
    <property type="match status" value="1"/>
</dbReference>
<dbReference type="AlphaFoldDB" id="A0A285CRT0"/>
<organism evidence="2 3">
    <name type="scientific">Cereibacter ovatus</name>
    <dbReference type="NCBI Taxonomy" id="439529"/>
    <lineage>
        <taxon>Bacteria</taxon>
        <taxon>Pseudomonadati</taxon>
        <taxon>Pseudomonadota</taxon>
        <taxon>Alphaproteobacteria</taxon>
        <taxon>Rhodobacterales</taxon>
        <taxon>Paracoccaceae</taxon>
        <taxon>Cereibacter</taxon>
    </lineage>
</organism>
<dbReference type="GO" id="GO:0006355">
    <property type="term" value="P:regulation of DNA-templated transcription"/>
    <property type="evidence" value="ECO:0007669"/>
    <property type="project" value="InterPro"/>
</dbReference>
<dbReference type="InterPro" id="IPR016032">
    <property type="entry name" value="Sig_transdc_resp-reg_C-effctor"/>
</dbReference>
<dbReference type="InterPro" id="IPR000792">
    <property type="entry name" value="Tscrpt_reg_LuxR_C"/>
</dbReference>
<feature type="domain" description="HTH luxR-type" evidence="1">
    <location>
        <begin position="187"/>
        <end position="244"/>
    </location>
</feature>
<proteinExistence type="predicted"/>
<keyword evidence="3" id="KW-1185">Reference proteome</keyword>
<reference evidence="3" key="1">
    <citation type="submission" date="2017-08" db="EMBL/GenBank/DDBJ databases">
        <authorList>
            <person name="Varghese N."/>
            <person name="Submissions S."/>
        </authorList>
    </citation>
    <scope>NUCLEOTIDE SEQUENCE [LARGE SCALE GENOMIC DNA]</scope>
    <source>
        <strain evidence="3">JA234</strain>
    </source>
</reference>
<dbReference type="Proteomes" id="UP000219467">
    <property type="component" value="Unassembled WGS sequence"/>
</dbReference>
<dbReference type="GO" id="GO:0003677">
    <property type="term" value="F:DNA binding"/>
    <property type="evidence" value="ECO:0007669"/>
    <property type="project" value="UniProtKB-KW"/>
</dbReference>
<evidence type="ECO:0000313" key="3">
    <source>
        <dbReference type="Proteomes" id="UP000219467"/>
    </source>
</evidence>
<dbReference type="OrthoDB" id="5497412at2"/>
<dbReference type="SMART" id="SM00421">
    <property type="entry name" value="HTH_LUXR"/>
    <property type="match status" value="1"/>
</dbReference>
<accession>A0A285CRT0</accession>
<dbReference type="SUPFAM" id="SSF46894">
    <property type="entry name" value="C-terminal effector domain of the bipartite response regulators"/>
    <property type="match status" value="1"/>
</dbReference>
<dbReference type="InterPro" id="IPR036388">
    <property type="entry name" value="WH-like_DNA-bd_sf"/>
</dbReference>
<dbReference type="EMBL" id="OAOQ01000005">
    <property type="protein sequence ID" value="SNX70251.1"/>
    <property type="molecule type" value="Genomic_DNA"/>
</dbReference>
<name>A0A285CRT0_9RHOB</name>